<evidence type="ECO:0000313" key="2">
    <source>
        <dbReference type="EMBL" id="KKN98313.1"/>
    </source>
</evidence>
<dbReference type="AlphaFoldDB" id="A0A0F9Y103"/>
<keyword evidence="1" id="KW-0812">Transmembrane</keyword>
<organism evidence="2">
    <name type="scientific">marine sediment metagenome</name>
    <dbReference type="NCBI Taxonomy" id="412755"/>
    <lineage>
        <taxon>unclassified sequences</taxon>
        <taxon>metagenomes</taxon>
        <taxon>ecological metagenomes</taxon>
    </lineage>
</organism>
<feature type="transmembrane region" description="Helical" evidence="1">
    <location>
        <begin position="45"/>
        <end position="61"/>
    </location>
</feature>
<feature type="transmembrane region" description="Helical" evidence="1">
    <location>
        <begin position="12"/>
        <end position="33"/>
    </location>
</feature>
<proteinExistence type="predicted"/>
<comment type="caution">
    <text evidence="2">The sequence shown here is derived from an EMBL/GenBank/DDBJ whole genome shotgun (WGS) entry which is preliminary data.</text>
</comment>
<dbReference type="EMBL" id="LAZR01000052">
    <property type="protein sequence ID" value="KKN98313.1"/>
    <property type="molecule type" value="Genomic_DNA"/>
</dbReference>
<accession>A0A0F9Y103</accession>
<name>A0A0F9Y103_9ZZZZ</name>
<sequence length="62" mass="7487">MQVEKLAFFFDQFLAFTTTFLGMCGYGYGIFIFCRKYLQLCLKGFYRNLNLVRVLITIIYWF</sequence>
<gene>
    <name evidence="2" type="ORF">LCGC14_0148470</name>
</gene>
<keyword evidence="1" id="KW-1133">Transmembrane helix</keyword>
<evidence type="ECO:0000256" key="1">
    <source>
        <dbReference type="SAM" id="Phobius"/>
    </source>
</evidence>
<protein>
    <submittedName>
        <fullName evidence="2">Uncharacterized protein</fullName>
    </submittedName>
</protein>
<keyword evidence="1" id="KW-0472">Membrane</keyword>
<reference evidence="2" key="1">
    <citation type="journal article" date="2015" name="Nature">
        <title>Complex archaea that bridge the gap between prokaryotes and eukaryotes.</title>
        <authorList>
            <person name="Spang A."/>
            <person name="Saw J.H."/>
            <person name="Jorgensen S.L."/>
            <person name="Zaremba-Niedzwiedzka K."/>
            <person name="Martijn J."/>
            <person name="Lind A.E."/>
            <person name="van Eijk R."/>
            <person name="Schleper C."/>
            <person name="Guy L."/>
            <person name="Ettema T.J."/>
        </authorList>
    </citation>
    <scope>NUCLEOTIDE SEQUENCE</scope>
</reference>